<keyword evidence="1" id="KW-1133">Transmembrane helix</keyword>
<reference evidence="2 3" key="2">
    <citation type="submission" date="2007-06" db="EMBL/GenBank/DDBJ databases">
        <title>Draft genome sequence of Ruminococcus gnavus (ATCC 29149).</title>
        <authorList>
            <person name="Sudarsanam P."/>
            <person name="Ley R."/>
            <person name="Guruge J."/>
            <person name="Turnbaugh P.J."/>
            <person name="Mahowald M."/>
            <person name="Liep D."/>
            <person name="Gordon J."/>
        </authorList>
    </citation>
    <scope>NUCLEOTIDE SEQUENCE [LARGE SCALE GENOMIC DNA]</scope>
    <source>
        <strain evidence="2 3">ATCC 29149</strain>
    </source>
</reference>
<keyword evidence="1" id="KW-0812">Transmembrane</keyword>
<name>A7AXP4_MEDG7</name>
<gene>
    <name evidence="2" type="ORF">RUMGNA_00056</name>
</gene>
<dbReference type="EMBL" id="AAYG02000001">
    <property type="protein sequence ID" value="EDN79545.1"/>
    <property type="molecule type" value="Genomic_DNA"/>
</dbReference>
<evidence type="ECO:0000313" key="2">
    <source>
        <dbReference type="EMBL" id="EDN79545.1"/>
    </source>
</evidence>
<feature type="transmembrane region" description="Helical" evidence="1">
    <location>
        <begin position="6"/>
        <end position="23"/>
    </location>
</feature>
<dbReference type="Proteomes" id="UP000004410">
    <property type="component" value="Unassembled WGS sequence"/>
</dbReference>
<dbReference type="PaxDb" id="411470-RUMGNA_00056"/>
<protein>
    <submittedName>
        <fullName evidence="2">Uncharacterized protein</fullName>
    </submittedName>
</protein>
<proteinExistence type="predicted"/>
<evidence type="ECO:0000313" key="3">
    <source>
        <dbReference type="Proteomes" id="UP000004410"/>
    </source>
</evidence>
<accession>A7AXP4</accession>
<keyword evidence="1" id="KW-0472">Membrane</keyword>
<organism evidence="2 3">
    <name type="scientific">Mediterraneibacter gnavus (strain ATCC 29149 / DSM 114966 / JCM 6515 / VPI C7-9)</name>
    <name type="common">Ruminococcus gnavus</name>
    <dbReference type="NCBI Taxonomy" id="411470"/>
    <lineage>
        <taxon>Bacteria</taxon>
        <taxon>Bacillati</taxon>
        <taxon>Bacillota</taxon>
        <taxon>Clostridia</taxon>
        <taxon>Lachnospirales</taxon>
        <taxon>Lachnospiraceae</taxon>
        <taxon>Mediterraneibacter</taxon>
    </lineage>
</organism>
<evidence type="ECO:0000256" key="1">
    <source>
        <dbReference type="SAM" id="Phobius"/>
    </source>
</evidence>
<dbReference type="AlphaFoldDB" id="A7AXP4"/>
<sequence>MEDPRIISALFIFLKMAYYNVLINNMGKHPTGNLKTDFANSIFVKMLYGKLNLFNRTKECFHKRKDGILWIYRKLRKYYIICL</sequence>
<comment type="caution">
    <text evidence="2">The sequence shown here is derived from an EMBL/GenBank/DDBJ whole genome shotgun (WGS) entry which is preliminary data.</text>
</comment>
<reference evidence="2 3" key="1">
    <citation type="submission" date="2007-04" db="EMBL/GenBank/DDBJ databases">
        <authorList>
            <person name="Fulton L."/>
            <person name="Clifton S."/>
            <person name="Fulton B."/>
            <person name="Xu J."/>
            <person name="Minx P."/>
            <person name="Pepin K.H."/>
            <person name="Johnson M."/>
            <person name="Thiruvilangam P."/>
            <person name="Bhonagiri V."/>
            <person name="Nash W.E."/>
            <person name="Mardis E.R."/>
            <person name="Wilson R.K."/>
        </authorList>
    </citation>
    <scope>NUCLEOTIDE SEQUENCE [LARGE SCALE GENOMIC DNA]</scope>
    <source>
        <strain evidence="2 3">ATCC 29149</strain>
    </source>
</reference>